<dbReference type="CDD" id="cd07012">
    <property type="entry name" value="PBP2_Bug_TTT"/>
    <property type="match status" value="1"/>
</dbReference>
<dbReference type="PANTHER" id="PTHR42928:SF5">
    <property type="entry name" value="BLR1237 PROTEIN"/>
    <property type="match status" value="1"/>
</dbReference>
<keyword evidence="4" id="KW-1185">Reference proteome</keyword>
<dbReference type="InterPro" id="IPR042100">
    <property type="entry name" value="Bug_dom1"/>
</dbReference>
<dbReference type="PANTHER" id="PTHR42928">
    <property type="entry name" value="TRICARBOXYLATE-BINDING PROTEIN"/>
    <property type="match status" value="1"/>
</dbReference>
<evidence type="ECO:0000313" key="3">
    <source>
        <dbReference type="EMBL" id="TXL71130.1"/>
    </source>
</evidence>
<feature type="region of interest" description="Disordered" evidence="2">
    <location>
        <begin position="1"/>
        <end position="21"/>
    </location>
</feature>
<dbReference type="EMBL" id="VDUZ01000048">
    <property type="protein sequence ID" value="TXL71130.1"/>
    <property type="molecule type" value="Genomic_DNA"/>
</dbReference>
<feature type="compositionally biased region" description="Basic residues" evidence="2">
    <location>
        <begin position="1"/>
        <end position="11"/>
    </location>
</feature>
<evidence type="ECO:0000256" key="1">
    <source>
        <dbReference type="ARBA" id="ARBA00006987"/>
    </source>
</evidence>
<dbReference type="PIRSF" id="PIRSF017082">
    <property type="entry name" value="YflP"/>
    <property type="match status" value="1"/>
</dbReference>
<evidence type="ECO:0000256" key="2">
    <source>
        <dbReference type="SAM" id="MobiDB-lite"/>
    </source>
</evidence>
<dbReference type="OrthoDB" id="7251286at2"/>
<evidence type="ECO:0000313" key="4">
    <source>
        <dbReference type="Proteomes" id="UP000321638"/>
    </source>
</evidence>
<dbReference type="Gene3D" id="3.40.190.150">
    <property type="entry name" value="Bordetella uptake gene, domain 1"/>
    <property type="match status" value="1"/>
</dbReference>
<reference evidence="3 4" key="1">
    <citation type="submission" date="2019-06" db="EMBL/GenBank/DDBJ databases">
        <title>New taxonomy in bacterial strain CC-CFT640, isolated from vineyard.</title>
        <authorList>
            <person name="Lin S.-Y."/>
            <person name="Tsai C.-F."/>
            <person name="Young C.-C."/>
        </authorList>
    </citation>
    <scope>NUCLEOTIDE SEQUENCE [LARGE SCALE GENOMIC DNA]</scope>
    <source>
        <strain evidence="3 4">CC-CFT640</strain>
    </source>
</reference>
<dbReference type="Pfam" id="PF03401">
    <property type="entry name" value="TctC"/>
    <property type="match status" value="1"/>
</dbReference>
<dbReference type="Gene3D" id="3.40.190.10">
    <property type="entry name" value="Periplasmic binding protein-like II"/>
    <property type="match status" value="1"/>
</dbReference>
<comment type="caution">
    <text evidence="3">The sequence shown here is derived from an EMBL/GenBank/DDBJ whole genome shotgun (WGS) entry which is preliminary data.</text>
</comment>
<dbReference type="AlphaFoldDB" id="A0A5C8PBF7"/>
<dbReference type="InterPro" id="IPR006311">
    <property type="entry name" value="TAT_signal"/>
</dbReference>
<dbReference type="Proteomes" id="UP000321638">
    <property type="component" value="Unassembled WGS sequence"/>
</dbReference>
<comment type="similarity">
    <text evidence="1">Belongs to the UPF0065 (bug) family.</text>
</comment>
<name>A0A5C8PBF7_9HYPH</name>
<proteinExistence type="inferred from homology"/>
<protein>
    <submittedName>
        <fullName evidence="3">Tripartite tricarboxylate transporter substrate binding protein</fullName>
    </submittedName>
</protein>
<dbReference type="PROSITE" id="PS51318">
    <property type="entry name" value="TAT"/>
    <property type="match status" value="1"/>
</dbReference>
<dbReference type="SUPFAM" id="SSF53850">
    <property type="entry name" value="Periplasmic binding protein-like II"/>
    <property type="match status" value="1"/>
</dbReference>
<gene>
    <name evidence="3" type="ORF">FHP25_31500</name>
</gene>
<dbReference type="InterPro" id="IPR005064">
    <property type="entry name" value="BUG"/>
</dbReference>
<accession>A0A5C8PBF7</accession>
<sequence>MSRRPRRRYRLQPKQSIREDRMTATTRRRFVAGAGALSAAGLSSGRAGAQAKWPTQPVTLVVPYAAGGGADIVARELAHLVSPRLGQPLVVDNKGAAAGGIGTQAVARARPDGNTILYAVSSNIVLNPHILKNFTISTVDDLVPVVQTTDYQYVLAVHPDVPASTPKELAALARQQPGKLTFSSSGVGGSNHLAGVLFAHAAGIELTHVPYKGTGPALLDVISGVITMNFSSLPPAVSQIKAGKLKALAVTGDRRVKALPDVPTLEEAGFPGLVVKGWHGLFVPAKTAEAVIDRIEQETKTALAEKKMEEALAKDGLELPPATQTRAQFTAAVRKEHAFWAAKVKELDIKFE</sequence>
<organism evidence="3 4">
    <name type="scientific">Vineibacter terrae</name>
    <dbReference type="NCBI Taxonomy" id="2586908"/>
    <lineage>
        <taxon>Bacteria</taxon>
        <taxon>Pseudomonadati</taxon>
        <taxon>Pseudomonadota</taxon>
        <taxon>Alphaproteobacteria</taxon>
        <taxon>Hyphomicrobiales</taxon>
        <taxon>Vineibacter</taxon>
    </lineage>
</organism>